<comment type="catalytic activity">
    <reaction evidence="3">
        <text>di-trans,octa-cis-undecaprenyl diphosphate + H2O = di-trans,octa-cis-undecaprenyl phosphate + phosphate + H(+)</text>
        <dbReference type="Rhea" id="RHEA:28094"/>
        <dbReference type="ChEBI" id="CHEBI:15377"/>
        <dbReference type="ChEBI" id="CHEBI:15378"/>
        <dbReference type="ChEBI" id="CHEBI:43474"/>
        <dbReference type="ChEBI" id="CHEBI:58405"/>
        <dbReference type="ChEBI" id="CHEBI:60392"/>
        <dbReference type="EC" id="3.6.1.27"/>
    </reaction>
</comment>
<feature type="transmembrane region" description="Helical" evidence="4">
    <location>
        <begin position="57"/>
        <end position="76"/>
    </location>
</feature>
<keyword evidence="4" id="KW-1133">Transmembrane helix</keyword>
<feature type="transmembrane region" description="Helical" evidence="4">
    <location>
        <begin position="96"/>
        <end position="115"/>
    </location>
</feature>
<reference evidence="6" key="1">
    <citation type="submission" date="2013-07" db="EMBL/GenBank/DDBJ databases">
        <authorList>
            <person name="McIlroy S."/>
        </authorList>
    </citation>
    <scope>NUCLEOTIDE SEQUENCE [LARGE SCALE GENOMIC DNA]</scope>
    <source>
        <strain evidence="6">Run_A_D11</strain>
    </source>
</reference>
<evidence type="ECO:0000259" key="5">
    <source>
        <dbReference type="SMART" id="SM00014"/>
    </source>
</evidence>
<evidence type="ECO:0000313" key="6">
    <source>
        <dbReference type="EMBL" id="CDI04434.1"/>
    </source>
</evidence>
<keyword evidence="4" id="KW-0812">Transmembrane</keyword>
<name>W6MBP5_9GAMM</name>
<dbReference type="InterPro" id="IPR036938">
    <property type="entry name" value="PAP2/HPO_sf"/>
</dbReference>
<dbReference type="CDD" id="cd03392">
    <property type="entry name" value="PAP2_like_2"/>
    <property type="match status" value="1"/>
</dbReference>
<dbReference type="EMBL" id="CBTJ020000111">
    <property type="protein sequence ID" value="CDI04434.1"/>
    <property type="molecule type" value="Genomic_DNA"/>
</dbReference>
<evidence type="ECO:0000256" key="4">
    <source>
        <dbReference type="SAM" id="Phobius"/>
    </source>
</evidence>
<keyword evidence="7" id="KW-1185">Reference proteome</keyword>
<dbReference type="SUPFAM" id="SSF48317">
    <property type="entry name" value="Acid phosphatase/Vanadium-dependent haloperoxidase"/>
    <property type="match status" value="1"/>
</dbReference>
<feature type="transmembrane region" description="Helical" evidence="4">
    <location>
        <begin position="122"/>
        <end position="142"/>
    </location>
</feature>
<evidence type="ECO:0000313" key="7">
    <source>
        <dbReference type="Proteomes" id="UP000035760"/>
    </source>
</evidence>
<dbReference type="EC" id="3.6.1.27" evidence="1"/>
<accession>W6MBP5</accession>
<dbReference type="SMART" id="SM00014">
    <property type="entry name" value="acidPPc"/>
    <property type="match status" value="1"/>
</dbReference>
<dbReference type="RefSeq" id="WP_048676659.1">
    <property type="nucleotide sequence ID" value="NZ_CBTJ020000111.1"/>
</dbReference>
<evidence type="ECO:0000256" key="1">
    <source>
        <dbReference type="ARBA" id="ARBA00012374"/>
    </source>
</evidence>
<dbReference type="PANTHER" id="PTHR14969:SF13">
    <property type="entry name" value="AT30094P"/>
    <property type="match status" value="1"/>
</dbReference>
<dbReference type="Pfam" id="PF01569">
    <property type="entry name" value="PAP2"/>
    <property type="match status" value="1"/>
</dbReference>
<feature type="domain" description="Phosphatidic acid phosphatase type 2/haloperoxidase" evidence="5">
    <location>
        <begin position="57"/>
        <end position="167"/>
    </location>
</feature>
<evidence type="ECO:0000256" key="2">
    <source>
        <dbReference type="ARBA" id="ARBA00032707"/>
    </source>
</evidence>
<feature type="transmembrane region" description="Helical" evidence="4">
    <location>
        <begin position="25"/>
        <end position="45"/>
    </location>
</feature>
<protein>
    <recommendedName>
        <fullName evidence="1">undecaprenyl-diphosphate phosphatase</fullName>
        <ecNumber evidence="1">3.6.1.27</ecNumber>
    </recommendedName>
    <alternativeName>
        <fullName evidence="2">Undecaprenyl pyrophosphate phosphatase</fullName>
    </alternativeName>
</protein>
<evidence type="ECO:0000256" key="3">
    <source>
        <dbReference type="ARBA" id="ARBA00047594"/>
    </source>
</evidence>
<dbReference type="Proteomes" id="UP000035760">
    <property type="component" value="Unassembled WGS sequence"/>
</dbReference>
<sequence length="170" mass="18945">MSWDNDILLFAAAHRSDALDNFFRAVTWLGSLYILIPLTLFSSAWLWHFQKRWEAELLVVGLGGATLLVHLMKLIFARPRPALGERLVPLPWDSSFPSAHTMQIAAFALCALFIIRRIWPQGWAVAAVLAGALILLVGASRIYLQVHYPSDVLAGVVLSGIWIALAQRML</sequence>
<comment type="caution">
    <text evidence="6">The sequence shown here is derived from an EMBL/GenBank/DDBJ whole genome shotgun (WGS) entry which is preliminary data.</text>
</comment>
<dbReference type="PANTHER" id="PTHR14969">
    <property type="entry name" value="SPHINGOSINE-1-PHOSPHATE PHOSPHOHYDROLASE"/>
    <property type="match status" value="1"/>
</dbReference>
<feature type="transmembrane region" description="Helical" evidence="4">
    <location>
        <begin position="148"/>
        <end position="166"/>
    </location>
</feature>
<dbReference type="AlphaFoldDB" id="W6MBP5"/>
<keyword evidence="4" id="KW-0472">Membrane</keyword>
<dbReference type="GO" id="GO:0050380">
    <property type="term" value="F:undecaprenyl-diphosphatase activity"/>
    <property type="evidence" value="ECO:0007669"/>
    <property type="project" value="UniProtKB-EC"/>
</dbReference>
<organism evidence="6 7">
    <name type="scientific">Candidatus Competibacter denitrificans Run_A_D11</name>
    <dbReference type="NCBI Taxonomy" id="1400863"/>
    <lineage>
        <taxon>Bacteria</taxon>
        <taxon>Pseudomonadati</taxon>
        <taxon>Pseudomonadota</taxon>
        <taxon>Gammaproteobacteria</taxon>
        <taxon>Candidatus Competibacteraceae</taxon>
        <taxon>Candidatus Competibacter</taxon>
    </lineage>
</organism>
<dbReference type="OrthoDB" id="9780918at2"/>
<dbReference type="STRING" id="1400863.BN873_980035"/>
<dbReference type="InterPro" id="IPR000326">
    <property type="entry name" value="PAP2/HPO"/>
</dbReference>
<proteinExistence type="predicted"/>
<gene>
    <name evidence="6" type="ORF">BN873_980035</name>
</gene>
<dbReference type="Gene3D" id="1.20.144.10">
    <property type="entry name" value="Phosphatidic acid phosphatase type 2/haloperoxidase"/>
    <property type="match status" value="2"/>
</dbReference>
<reference evidence="6" key="2">
    <citation type="submission" date="2014-03" db="EMBL/GenBank/DDBJ databases">
        <title>Candidatus Competibacter-lineage genomes retrieved from metagenomes reveal functional metabolic diversity.</title>
        <authorList>
            <person name="McIlroy S.J."/>
            <person name="Albertsen M."/>
            <person name="Andresen E.K."/>
            <person name="Saunders A.M."/>
            <person name="Kristiansen R."/>
            <person name="Stokholm-Bjerregaard M."/>
            <person name="Nielsen K.L."/>
            <person name="Nielsen P.H."/>
        </authorList>
    </citation>
    <scope>NUCLEOTIDE SEQUENCE</scope>
    <source>
        <strain evidence="6">Run_A_D11</strain>
    </source>
</reference>